<keyword evidence="6" id="KW-0964">Secreted</keyword>
<dbReference type="Pfam" id="PF01357">
    <property type="entry name" value="Expansin_C"/>
    <property type="match status" value="1"/>
</dbReference>
<dbReference type="InterPro" id="IPR006447">
    <property type="entry name" value="Myb_dom_plants"/>
</dbReference>
<dbReference type="PROSITE" id="PS50842">
    <property type="entry name" value="EXPANSIN_EG45"/>
    <property type="match status" value="1"/>
</dbReference>
<accession>A0A498J5A4</accession>
<dbReference type="GO" id="GO:0005576">
    <property type="term" value="C:extracellular region"/>
    <property type="evidence" value="ECO:0007669"/>
    <property type="project" value="InterPro"/>
</dbReference>
<feature type="domain" description="HTH myb-type" evidence="19">
    <location>
        <begin position="92"/>
        <end position="146"/>
    </location>
</feature>
<evidence type="ECO:0000256" key="9">
    <source>
        <dbReference type="ARBA" id="ARBA00023125"/>
    </source>
</evidence>
<dbReference type="InterPro" id="IPR001005">
    <property type="entry name" value="SANT/Myb"/>
</dbReference>
<dbReference type="GO" id="GO:0005634">
    <property type="term" value="C:nucleus"/>
    <property type="evidence" value="ECO:0007669"/>
    <property type="project" value="UniProtKB-SubCell"/>
</dbReference>
<feature type="compositionally biased region" description="Polar residues" evidence="14">
    <location>
        <begin position="321"/>
        <end position="330"/>
    </location>
</feature>
<dbReference type="CDD" id="cd22274">
    <property type="entry name" value="DPBB_EXPA_N"/>
    <property type="match status" value="1"/>
</dbReference>
<dbReference type="Gene3D" id="1.10.10.60">
    <property type="entry name" value="Homeodomain-like"/>
    <property type="match status" value="1"/>
</dbReference>
<dbReference type="Proteomes" id="UP000290289">
    <property type="component" value="Chromosome 9"/>
</dbReference>
<evidence type="ECO:0000313" key="21">
    <source>
        <dbReference type="Proteomes" id="UP000290289"/>
    </source>
</evidence>
<dbReference type="EMBL" id="RDQH01000335">
    <property type="protein sequence ID" value="RXH90680.1"/>
    <property type="molecule type" value="Genomic_DNA"/>
</dbReference>
<dbReference type="InterPro" id="IPR007112">
    <property type="entry name" value="Expansin/allergen_DPBB_dom"/>
</dbReference>
<feature type="region of interest" description="Disordered" evidence="14">
    <location>
        <begin position="409"/>
        <end position="463"/>
    </location>
</feature>
<feature type="compositionally biased region" description="Basic and acidic residues" evidence="14">
    <location>
        <begin position="415"/>
        <end position="427"/>
    </location>
</feature>
<comment type="similarity">
    <text evidence="4">Belongs to the expansin family. Expansin A subfamily.</text>
</comment>
<dbReference type="FunFam" id="1.10.10.60:FF:000023">
    <property type="entry name" value="protein REVEILLE 6 isoform X1"/>
    <property type="match status" value="1"/>
</dbReference>
<comment type="subcellular location">
    <subcellularLocation>
        <location evidence="2">Membrane</location>
        <topology evidence="2">Peripheral membrane protein</topology>
    </subcellularLocation>
    <subcellularLocation>
        <location evidence="1">Nucleus</location>
    </subcellularLocation>
    <subcellularLocation>
        <location evidence="3">Secreted</location>
        <location evidence="3">Cell wall</location>
    </subcellularLocation>
</comment>
<dbReference type="Pfam" id="PF00249">
    <property type="entry name" value="Myb_DNA-binding"/>
    <property type="match status" value="1"/>
</dbReference>
<evidence type="ECO:0000256" key="11">
    <source>
        <dbReference type="ARBA" id="ARBA00023163"/>
    </source>
</evidence>
<feature type="compositionally biased region" description="Basic and acidic residues" evidence="14">
    <location>
        <begin position="439"/>
        <end position="450"/>
    </location>
</feature>
<evidence type="ECO:0000259" key="15">
    <source>
        <dbReference type="PROSITE" id="PS50090"/>
    </source>
</evidence>
<dbReference type="GO" id="GO:0003677">
    <property type="term" value="F:DNA binding"/>
    <property type="evidence" value="ECO:0007669"/>
    <property type="project" value="UniProtKB-KW"/>
</dbReference>
<dbReference type="InterPro" id="IPR007118">
    <property type="entry name" value="Expan_Lol_pI"/>
</dbReference>
<dbReference type="InterPro" id="IPR002963">
    <property type="entry name" value="Expansin"/>
</dbReference>
<evidence type="ECO:0000256" key="13">
    <source>
        <dbReference type="ARBA" id="ARBA00023316"/>
    </source>
</evidence>
<protein>
    <recommendedName>
        <fullName evidence="22">Expansin</fullName>
    </recommendedName>
</protein>
<name>A0A498J5A4_MALDO</name>
<evidence type="ECO:0000256" key="3">
    <source>
        <dbReference type="ARBA" id="ARBA00004191"/>
    </source>
</evidence>
<evidence type="ECO:0000256" key="12">
    <source>
        <dbReference type="ARBA" id="ARBA00023242"/>
    </source>
</evidence>
<dbReference type="AlphaFoldDB" id="A0A498J5A4"/>
<reference evidence="20 21" key="1">
    <citation type="submission" date="2018-10" db="EMBL/GenBank/DDBJ databases">
        <title>A high-quality apple genome assembly.</title>
        <authorList>
            <person name="Hu J."/>
        </authorList>
    </citation>
    <scope>NUCLEOTIDE SEQUENCE [LARGE SCALE GENOMIC DNA]</scope>
    <source>
        <strain evidence="21">cv. HFTH1</strain>
        <tissue evidence="20">Young leaf</tissue>
    </source>
</reference>
<keyword evidence="5" id="KW-0134">Cell wall</keyword>
<dbReference type="InterPro" id="IPR007117">
    <property type="entry name" value="Expansin_CBD"/>
</dbReference>
<keyword evidence="7" id="KW-0732">Signal</keyword>
<dbReference type="InterPro" id="IPR009057">
    <property type="entry name" value="Homeodomain-like_sf"/>
</dbReference>
<dbReference type="CDD" id="cd00167">
    <property type="entry name" value="SANT"/>
    <property type="match status" value="1"/>
</dbReference>
<evidence type="ECO:0000259" key="17">
    <source>
        <dbReference type="PROSITE" id="PS50843"/>
    </source>
</evidence>
<evidence type="ECO:0000256" key="4">
    <source>
        <dbReference type="ARBA" id="ARBA00005392"/>
    </source>
</evidence>
<dbReference type="SMART" id="SM00837">
    <property type="entry name" value="DPBB_1"/>
    <property type="match status" value="1"/>
</dbReference>
<evidence type="ECO:0000313" key="20">
    <source>
        <dbReference type="EMBL" id="RXH90680.1"/>
    </source>
</evidence>
<feature type="domain" description="Expansin-like EG45" evidence="16">
    <location>
        <begin position="663"/>
        <end position="776"/>
    </location>
</feature>
<keyword evidence="12" id="KW-0539">Nucleus</keyword>
<evidence type="ECO:0000259" key="19">
    <source>
        <dbReference type="PROSITE" id="PS51294"/>
    </source>
</evidence>
<feature type="compositionally biased region" description="Basic residues" evidence="14">
    <location>
        <begin position="166"/>
        <end position="180"/>
    </location>
</feature>
<evidence type="ECO:0000256" key="7">
    <source>
        <dbReference type="ARBA" id="ARBA00022729"/>
    </source>
</evidence>
<feature type="region of interest" description="Disordered" evidence="14">
    <location>
        <begin position="314"/>
        <end position="338"/>
    </location>
</feature>
<dbReference type="PRINTS" id="PR01226">
    <property type="entry name" value="EXPANSIN"/>
</dbReference>
<dbReference type="Gene3D" id="2.40.40.10">
    <property type="entry name" value="RlpA-like domain"/>
    <property type="match status" value="1"/>
</dbReference>
<dbReference type="PRINTS" id="PR01225">
    <property type="entry name" value="EXPANSNFAMLY"/>
</dbReference>
<dbReference type="SMART" id="SM00717">
    <property type="entry name" value="SANT"/>
    <property type="match status" value="1"/>
</dbReference>
<dbReference type="SUPFAM" id="SSF50685">
    <property type="entry name" value="Barwin-like endoglucanases"/>
    <property type="match status" value="1"/>
</dbReference>
<feature type="domain" description="Myb-like" evidence="15">
    <location>
        <begin position="92"/>
        <end position="142"/>
    </location>
</feature>
<evidence type="ECO:0000259" key="16">
    <source>
        <dbReference type="PROSITE" id="PS50842"/>
    </source>
</evidence>
<feature type="domain" description="SANT" evidence="18">
    <location>
        <begin position="95"/>
        <end position="146"/>
    </location>
</feature>
<evidence type="ECO:0000256" key="5">
    <source>
        <dbReference type="ARBA" id="ARBA00022512"/>
    </source>
</evidence>
<dbReference type="NCBIfam" id="TIGR01557">
    <property type="entry name" value="myb_SHAQKYF"/>
    <property type="match status" value="1"/>
</dbReference>
<dbReference type="STRING" id="3750.A0A498J5A4"/>
<dbReference type="InterPro" id="IPR009009">
    <property type="entry name" value="RlpA-like_DPBB"/>
</dbReference>
<dbReference type="PROSITE" id="PS51293">
    <property type="entry name" value="SANT"/>
    <property type="match status" value="1"/>
</dbReference>
<evidence type="ECO:0008006" key="22">
    <source>
        <dbReference type="Google" id="ProtNLM"/>
    </source>
</evidence>
<comment type="caution">
    <text evidence="20">The sequence shown here is derived from an EMBL/GenBank/DDBJ whole genome shotgun (WGS) entry which is preliminary data.</text>
</comment>
<keyword evidence="10" id="KW-0472">Membrane</keyword>
<evidence type="ECO:0000256" key="10">
    <source>
        <dbReference type="ARBA" id="ARBA00023136"/>
    </source>
</evidence>
<dbReference type="SUPFAM" id="SSF49590">
    <property type="entry name" value="PHL pollen allergen"/>
    <property type="match status" value="1"/>
</dbReference>
<proteinExistence type="inferred from homology"/>
<dbReference type="Gene3D" id="2.60.40.760">
    <property type="entry name" value="Expansin, cellulose-binding-like domain"/>
    <property type="match status" value="1"/>
</dbReference>
<dbReference type="GO" id="GO:0009653">
    <property type="term" value="P:anatomical structure morphogenesis"/>
    <property type="evidence" value="ECO:0007669"/>
    <property type="project" value="UniProtKB-ARBA"/>
</dbReference>
<dbReference type="InterPro" id="IPR017884">
    <property type="entry name" value="SANT_dom"/>
</dbReference>
<dbReference type="PROSITE" id="PS50843">
    <property type="entry name" value="EXPANSIN_CBD"/>
    <property type="match status" value="1"/>
</dbReference>
<dbReference type="InterPro" id="IPR036749">
    <property type="entry name" value="Expansin_CBD_sf"/>
</dbReference>
<feature type="region of interest" description="Disordered" evidence="14">
    <location>
        <begin position="147"/>
        <end position="247"/>
    </location>
</feature>
<dbReference type="PANTHER" id="PTHR31867">
    <property type="entry name" value="EXPANSIN-A15"/>
    <property type="match status" value="1"/>
</dbReference>
<dbReference type="InterPro" id="IPR036908">
    <property type="entry name" value="RlpA-like_sf"/>
</dbReference>
<dbReference type="PROSITE" id="PS50090">
    <property type="entry name" value="MYB_LIKE"/>
    <property type="match status" value="1"/>
</dbReference>
<evidence type="ECO:0000256" key="1">
    <source>
        <dbReference type="ARBA" id="ARBA00004123"/>
    </source>
</evidence>
<evidence type="ECO:0000256" key="14">
    <source>
        <dbReference type="SAM" id="MobiDB-lite"/>
    </source>
</evidence>
<keyword evidence="9" id="KW-0238">DNA-binding</keyword>
<dbReference type="GO" id="GO:0009664">
    <property type="term" value="P:plant-type cell wall organization"/>
    <property type="evidence" value="ECO:0007669"/>
    <property type="project" value="InterPro"/>
</dbReference>
<dbReference type="GO" id="GO:0010468">
    <property type="term" value="P:regulation of gene expression"/>
    <property type="evidence" value="ECO:0007669"/>
    <property type="project" value="UniProtKB-ARBA"/>
</dbReference>
<gene>
    <name evidence="20" type="ORF">DVH24_035444</name>
</gene>
<evidence type="ECO:0000259" key="18">
    <source>
        <dbReference type="PROSITE" id="PS51293"/>
    </source>
</evidence>
<dbReference type="PROSITE" id="PS51294">
    <property type="entry name" value="HTH_MYB"/>
    <property type="match status" value="1"/>
</dbReference>
<keyword evidence="13" id="KW-0961">Cell wall biogenesis/degradation</keyword>
<evidence type="ECO:0000256" key="2">
    <source>
        <dbReference type="ARBA" id="ARBA00004170"/>
    </source>
</evidence>
<evidence type="ECO:0000256" key="8">
    <source>
        <dbReference type="ARBA" id="ARBA00023015"/>
    </source>
</evidence>
<dbReference type="Pfam" id="PF03330">
    <property type="entry name" value="DPBB_1"/>
    <property type="match status" value="1"/>
</dbReference>
<evidence type="ECO:0000256" key="6">
    <source>
        <dbReference type="ARBA" id="ARBA00022525"/>
    </source>
</evidence>
<keyword evidence="11" id="KW-0804">Transcription</keyword>
<keyword evidence="8" id="KW-0805">Transcription regulation</keyword>
<feature type="domain" description="Expansin-like CBD" evidence="17">
    <location>
        <begin position="786"/>
        <end position="865"/>
    </location>
</feature>
<dbReference type="SUPFAM" id="SSF46689">
    <property type="entry name" value="Homeodomain-like"/>
    <property type="match status" value="1"/>
</dbReference>
<keyword evidence="21" id="KW-1185">Reference proteome</keyword>
<feature type="compositionally biased region" description="Polar residues" evidence="14">
    <location>
        <begin position="189"/>
        <end position="215"/>
    </location>
</feature>
<sequence>MIIFLLYECGEDRDKNLLWFLQAKGVRRNGVVTGRAEEEVNFAWWEQFGSTGSNGVVSAGNGISPSAGGVQLKDDQFSTGNDFTPKVRKPYTITKERERWTEEEHKKFLEALKLYGRAWRKIEKHVGTKTAVQIRSHAQKFFSKVARYPNGGNATSEEPIDIPPPRPKKKPMRPYPRKLVHPLDKETSIVEQPTRSASPNLSVSEQENQSPTSVLSVIGSDAMGSTDSNTPSDGLSPDSSAAGVNSENLIHSEPNPLLEESGSPINNCSLPNKQLTMKLELFPTDDVDASGGSAKEAFARSLKLFGRTVLVTDSHRPSSRAAGTSQSLPSDVQEEKPVQTSLPFNFTDMESASGNVEHVWDNFPYGGHQGIYLMQFQNQNSDAVESGTNAYPVPWWTICPPFIPFHKQQQQPVNEHVDSKKVDREDSCTGSDAGSASDEENRDKNDETQGDHYQQVSDKDREPNSVLQFKASANSAFSKIRASAGKYRKGFVPYKGCTAERDAKSSTVASEDGDGKRICLSLKRPCPFFTEQNFPVGHQSWDYSRANSLNFEVPMEPKASELPKGLVLGRDENIHIRLTRSSSLGDQINNADDKRPTALKQRTAEMSPPALALFLLLPLALASTALSHSHSSSPFPTASPSLYDWTSARATYYAAVDPRDKVGGACGYGDLEKAGYGLATVGLSEALFERGQICGACFQVRCVEDMRWCIPGTSIIVTATNFCPPNYGFTAEGGGHCNSPNKHLVLPIEAFEKIAIWKAGNMAVQYRRIKCRKEGGIRFTIDGSNIFISVLISNVGGAGDIVAVKIKGSRTGWLPMGRNWGQNWHASADLLNQPLSFEVTSSDGRTVTSYNVAPKAWNFGQTFEGKQFDS</sequence>
<dbReference type="FunFam" id="2.60.40.760:FF:000001">
    <property type="entry name" value="Expansin"/>
    <property type="match status" value="1"/>
</dbReference>
<dbReference type="GO" id="GO:0016020">
    <property type="term" value="C:membrane"/>
    <property type="evidence" value="ECO:0007669"/>
    <property type="project" value="UniProtKB-SubCell"/>
</dbReference>
<organism evidence="20 21">
    <name type="scientific">Malus domestica</name>
    <name type="common">Apple</name>
    <name type="synonym">Pyrus malus</name>
    <dbReference type="NCBI Taxonomy" id="3750"/>
    <lineage>
        <taxon>Eukaryota</taxon>
        <taxon>Viridiplantae</taxon>
        <taxon>Streptophyta</taxon>
        <taxon>Embryophyta</taxon>
        <taxon>Tracheophyta</taxon>
        <taxon>Spermatophyta</taxon>
        <taxon>Magnoliopsida</taxon>
        <taxon>eudicotyledons</taxon>
        <taxon>Gunneridae</taxon>
        <taxon>Pentapetalae</taxon>
        <taxon>rosids</taxon>
        <taxon>fabids</taxon>
        <taxon>Rosales</taxon>
        <taxon>Rosaceae</taxon>
        <taxon>Amygdaloideae</taxon>
        <taxon>Maleae</taxon>
        <taxon>Malus</taxon>
    </lineage>
</organism>
<dbReference type="InterPro" id="IPR017930">
    <property type="entry name" value="Myb_dom"/>
</dbReference>
<feature type="compositionally biased region" description="Polar residues" evidence="14">
    <location>
        <begin position="223"/>
        <end position="247"/>
    </location>
</feature>